<reference evidence="5 6" key="1">
    <citation type="submission" date="2023-12" db="EMBL/GenBank/DDBJ databases">
        <title>the genome sequence of Hyalangium sp. s54d21.</title>
        <authorList>
            <person name="Zhang X."/>
        </authorList>
    </citation>
    <scope>NUCLEOTIDE SEQUENCE [LARGE SCALE GENOMIC DNA]</scope>
    <source>
        <strain evidence="6">s54d21</strain>
    </source>
</reference>
<dbReference type="Pfam" id="PF02678">
    <property type="entry name" value="Pirin"/>
    <property type="match status" value="1"/>
</dbReference>
<sequence>MSPPWESSEVELVLAARSADLPGGLHVLRALPQAQRRMVGPFVFLDQMGPAVFSPGQGMSVLPHPHIGLSTVTYLFEGEGMHRDSLGTIQRILPGDVNWMTAGRGISHSERTPPELLQQGGTMFGIQIWVALPKVYEEGAPTFVHHSADTLPEIEDGGARIRLVAGALYGARSPVKTHSELFYAVANLEEGAVVRLTAEHDERAAYVAQGSVEVAGGVLQRGELAVFQRGAEVLLRAVEPSRVLLLGGEPLEGPRHIWWNFVSSSKERIEQAKADWREQRFGSIPGETEFIPLPSPTPRPVNYP</sequence>
<evidence type="ECO:0000259" key="4">
    <source>
        <dbReference type="Pfam" id="PF05726"/>
    </source>
</evidence>
<dbReference type="PANTHER" id="PTHR13903:SF8">
    <property type="entry name" value="PIRIN"/>
    <property type="match status" value="1"/>
</dbReference>
<dbReference type="InterPro" id="IPR008778">
    <property type="entry name" value="Pirin_C_dom"/>
</dbReference>
<dbReference type="InterPro" id="IPR003829">
    <property type="entry name" value="Pirin_N_dom"/>
</dbReference>
<feature type="domain" description="Pirin C-terminal" evidence="4">
    <location>
        <begin position="184"/>
        <end position="282"/>
    </location>
</feature>
<dbReference type="InterPro" id="IPR014710">
    <property type="entry name" value="RmlC-like_jellyroll"/>
</dbReference>
<feature type="domain" description="Pirin N-terminal" evidence="3">
    <location>
        <begin position="26"/>
        <end position="130"/>
    </location>
</feature>
<proteinExistence type="inferred from homology"/>
<dbReference type="RefSeq" id="WP_321546646.1">
    <property type="nucleotide sequence ID" value="NZ_JAXIVS010000005.1"/>
</dbReference>
<evidence type="ECO:0000256" key="1">
    <source>
        <dbReference type="ARBA" id="ARBA00008416"/>
    </source>
</evidence>
<gene>
    <name evidence="5" type="ORF">SYV04_15985</name>
</gene>
<keyword evidence="6" id="KW-1185">Reference proteome</keyword>
<name>A0ABU5H468_9BACT</name>
<evidence type="ECO:0000259" key="3">
    <source>
        <dbReference type="Pfam" id="PF02678"/>
    </source>
</evidence>
<protein>
    <submittedName>
        <fullName evidence="5">Pirin family protein</fullName>
    </submittedName>
</protein>
<dbReference type="EMBL" id="JAXIVS010000005">
    <property type="protein sequence ID" value="MDY7227917.1"/>
    <property type="molecule type" value="Genomic_DNA"/>
</dbReference>
<dbReference type="SUPFAM" id="SSF51182">
    <property type="entry name" value="RmlC-like cupins"/>
    <property type="match status" value="1"/>
</dbReference>
<dbReference type="PIRSF" id="PIRSF006232">
    <property type="entry name" value="Pirin"/>
    <property type="match status" value="1"/>
</dbReference>
<dbReference type="Gene3D" id="2.60.120.10">
    <property type="entry name" value="Jelly Rolls"/>
    <property type="match status" value="2"/>
</dbReference>
<accession>A0ABU5H468</accession>
<evidence type="ECO:0000256" key="2">
    <source>
        <dbReference type="RuleBase" id="RU003457"/>
    </source>
</evidence>
<dbReference type="Pfam" id="PF05726">
    <property type="entry name" value="Pirin_C"/>
    <property type="match status" value="1"/>
</dbReference>
<dbReference type="Proteomes" id="UP001291309">
    <property type="component" value="Unassembled WGS sequence"/>
</dbReference>
<organism evidence="5 6">
    <name type="scientific">Hyalangium rubrum</name>
    <dbReference type="NCBI Taxonomy" id="3103134"/>
    <lineage>
        <taxon>Bacteria</taxon>
        <taxon>Pseudomonadati</taxon>
        <taxon>Myxococcota</taxon>
        <taxon>Myxococcia</taxon>
        <taxon>Myxococcales</taxon>
        <taxon>Cystobacterineae</taxon>
        <taxon>Archangiaceae</taxon>
        <taxon>Hyalangium</taxon>
    </lineage>
</organism>
<dbReference type="InterPro" id="IPR011051">
    <property type="entry name" value="RmlC_Cupin_sf"/>
</dbReference>
<evidence type="ECO:0000313" key="5">
    <source>
        <dbReference type="EMBL" id="MDY7227917.1"/>
    </source>
</evidence>
<dbReference type="CDD" id="cd02247">
    <property type="entry name" value="cupin_pirin_C"/>
    <property type="match status" value="1"/>
</dbReference>
<comment type="caution">
    <text evidence="5">The sequence shown here is derived from an EMBL/GenBank/DDBJ whole genome shotgun (WGS) entry which is preliminary data.</text>
</comment>
<dbReference type="CDD" id="cd02909">
    <property type="entry name" value="cupin_pirin_N"/>
    <property type="match status" value="1"/>
</dbReference>
<evidence type="ECO:0000313" key="6">
    <source>
        <dbReference type="Proteomes" id="UP001291309"/>
    </source>
</evidence>
<dbReference type="PANTHER" id="PTHR13903">
    <property type="entry name" value="PIRIN-RELATED"/>
    <property type="match status" value="1"/>
</dbReference>
<comment type="similarity">
    <text evidence="1 2">Belongs to the pirin family.</text>
</comment>
<dbReference type="InterPro" id="IPR012093">
    <property type="entry name" value="Pirin"/>
</dbReference>